<feature type="region of interest" description="Disordered" evidence="1">
    <location>
        <begin position="147"/>
        <end position="168"/>
    </location>
</feature>
<keyword evidence="3" id="KW-1185">Reference proteome</keyword>
<proteinExistence type="predicted"/>
<dbReference type="EMBL" id="LIAE01006166">
    <property type="protein sequence ID" value="PAV92521.1"/>
    <property type="molecule type" value="Genomic_DNA"/>
</dbReference>
<gene>
    <name evidence="2" type="ORF">WR25_12942</name>
</gene>
<reference evidence="2 3" key="1">
    <citation type="journal article" date="2017" name="Curr. Biol.">
        <title>Genome architecture and evolution of a unichromosomal asexual nematode.</title>
        <authorList>
            <person name="Fradin H."/>
            <person name="Zegar C."/>
            <person name="Gutwein M."/>
            <person name="Lucas J."/>
            <person name="Kovtun M."/>
            <person name="Corcoran D."/>
            <person name="Baugh L.R."/>
            <person name="Kiontke K."/>
            <person name="Gunsalus K."/>
            <person name="Fitch D.H."/>
            <person name="Piano F."/>
        </authorList>
    </citation>
    <scope>NUCLEOTIDE SEQUENCE [LARGE SCALE GENOMIC DNA]</scope>
    <source>
        <strain evidence="2">PF1309</strain>
    </source>
</reference>
<name>A0A2A2M1W9_9BILA</name>
<accession>A0A2A2M1W9</accession>
<evidence type="ECO:0000313" key="3">
    <source>
        <dbReference type="Proteomes" id="UP000218231"/>
    </source>
</evidence>
<evidence type="ECO:0000256" key="1">
    <source>
        <dbReference type="SAM" id="MobiDB-lite"/>
    </source>
</evidence>
<organism evidence="2 3">
    <name type="scientific">Diploscapter pachys</name>
    <dbReference type="NCBI Taxonomy" id="2018661"/>
    <lineage>
        <taxon>Eukaryota</taxon>
        <taxon>Metazoa</taxon>
        <taxon>Ecdysozoa</taxon>
        <taxon>Nematoda</taxon>
        <taxon>Chromadorea</taxon>
        <taxon>Rhabditida</taxon>
        <taxon>Rhabditina</taxon>
        <taxon>Rhabditomorpha</taxon>
        <taxon>Rhabditoidea</taxon>
        <taxon>Rhabditidae</taxon>
        <taxon>Diploscapter</taxon>
    </lineage>
</organism>
<dbReference type="Proteomes" id="UP000218231">
    <property type="component" value="Unassembled WGS sequence"/>
</dbReference>
<dbReference type="AlphaFoldDB" id="A0A2A2M1W9"/>
<feature type="compositionally biased region" description="Low complexity" evidence="1">
    <location>
        <begin position="147"/>
        <end position="159"/>
    </location>
</feature>
<feature type="region of interest" description="Disordered" evidence="1">
    <location>
        <begin position="1"/>
        <end position="22"/>
    </location>
</feature>
<comment type="caution">
    <text evidence="2">The sequence shown here is derived from an EMBL/GenBank/DDBJ whole genome shotgun (WGS) entry which is preliminary data.</text>
</comment>
<protein>
    <submittedName>
        <fullName evidence="2">Uncharacterized protein</fullName>
    </submittedName>
</protein>
<evidence type="ECO:0000313" key="2">
    <source>
        <dbReference type="EMBL" id="PAV92521.1"/>
    </source>
</evidence>
<sequence>MPGGTARSARAQHGRALSDDRRTMPYLGRADRKGGHQAASVVTRLRQPGVAVIPAQAGVFQCYETAGAGKGFGPDWGDASRTEASPHAVYPASSMRNVSVIVRHASTGTLPRVAGLKRQAFSARSCVVRQKASLVALTCSICFTRPSTPTSTRTVTRPSRLARRSTAG</sequence>